<keyword evidence="5" id="KW-0560">Oxidoreductase</keyword>
<dbReference type="AlphaFoldDB" id="A0A166VX00"/>
<gene>
    <name evidence="8" type="ORF">FIBSPDRAFT_924690</name>
</gene>
<dbReference type="OrthoDB" id="2015447at2759"/>
<keyword evidence="3" id="KW-0285">Flavoprotein</keyword>
<dbReference type="GO" id="GO:0005737">
    <property type="term" value="C:cytoplasm"/>
    <property type="evidence" value="ECO:0007669"/>
    <property type="project" value="TreeGrafter"/>
</dbReference>
<evidence type="ECO:0000256" key="4">
    <source>
        <dbReference type="ARBA" id="ARBA00022827"/>
    </source>
</evidence>
<protein>
    <submittedName>
        <fullName evidence="8">Nucleotide-binding domain-containing protein</fullName>
    </submittedName>
</protein>
<reference evidence="8 9" key="1">
    <citation type="journal article" date="2016" name="Mol. Biol. Evol.">
        <title>Comparative Genomics of Early-Diverging Mushroom-Forming Fungi Provides Insights into the Origins of Lignocellulose Decay Capabilities.</title>
        <authorList>
            <person name="Nagy L.G."/>
            <person name="Riley R."/>
            <person name="Tritt A."/>
            <person name="Adam C."/>
            <person name="Daum C."/>
            <person name="Floudas D."/>
            <person name="Sun H."/>
            <person name="Yadav J.S."/>
            <person name="Pangilinan J."/>
            <person name="Larsson K.H."/>
            <person name="Matsuura K."/>
            <person name="Barry K."/>
            <person name="Labutti K."/>
            <person name="Kuo R."/>
            <person name="Ohm R.A."/>
            <person name="Bhattacharya S.S."/>
            <person name="Shirouzu T."/>
            <person name="Yoshinaga Y."/>
            <person name="Martin F.M."/>
            <person name="Grigoriev I.V."/>
            <person name="Hibbett D.S."/>
        </authorList>
    </citation>
    <scope>NUCLEOTIDE SEQUENCE [LARGE SCALE GENOMIC DNA]</scope>
    <source>
        <strain evidence="8 9">CBS 109695</strain>
    </source>
</reference>
<dbReference type="InterPro" id="IPR006076">
    <property type="entry name" value="FAD-dep_OxRdtase"/>
</dbReference>
<keyword evidence="6" id="KW-1133">Transmembrane helix</keyword>
<evidence type="ECO:0000256" key="5">
    <source>
        <dbReference type="ARBA" id="ARBA00023002"/>
    </source>
</evidence>
<feature type="transmembrane region" description="Helical" evidence="6">
    <location>
        <begin position="42"/>
        <end position="59"/>
    </location>
</feature>
<keyword evidence="4" id="KW-0274">FAD</keyword>
<organism evidence="8 9">
    <name type="scientific">Athelia psychrophila</name>
    <dbReference type="NCBI Taxonomy" id="1759441"/>
    <lineage>
        <taxon>Eukaryota</taxon>
        <taxon>Fungi</taxon>
        <taxon>Dikarya</taxon>
        <taxon>Basidiomycota</taxon>
        <taxon>Agaricomycotina</taxon>
        <taxon>Agaricomycetes</taxon>
        <taxon>Agaricomycetidae</taxon>
        <taxon>Atheliales</taxon>
        <taxon>Atheliaceae</taxon>
        <taxon>Athelia</taxon>
    </lineage>
</organism>
<dbReference type="Gene3D" id="3.40.50.720">
    <property type="entry name" value="NAD(P)-binding Rossmann-like Domain"/>
    <property type="match status" value="2"/>
</dbReference>
<evidence type="ECO:0000259" key="7">
    <source>
        <dbReference type="Pfam" id="PF01266"/>
    </source>
</evidence>
<dbReference type="GO" id="GO:0019478">
    <property type="term" value="P:D-amino acid catabolic process"/>
    <property type="evidence" value="ECO:0007669"/>
    <property type="project" value="TreeGrafter"/>
</dbReference>
<proteinExistence type="inferred from homology"/>
<comment type="similarity">
    <text evidence="2">Belongs to the DAMOX/DASOX family.</text>
</comment>
<feature type="domain" description="FAD dependent oxidoreductase" evidence="7">
    <location>
        <begin position="41"/>
        <end position="317"/>
    </location>
</feature>
<dbReference type="GO" id="GO:0071949">
    <property type="term" value="F:FAD binding"/>
    <property type="evidence" value="ECO:0007669"/>
    <property type="project" value="InterPro"/>
</dbReference>
<dbReference type="InterPro" id="IPR006181">
    <property type="entry name" value="D-amino_acid_oxidase_CS"/>
</dbReference>
<accession>A0A166VX00</accession>
<evidence type="ECO:0000313" key="9">
    <source>
        <dbReference type="Proteomes" id="UP000076532"/>
    </source>
</evidence>
<dbReference type="EMBL" id="KV417483">
    <property type="protein sequence ID" value="KZP33144.1"/>
    <property type="molecule type" value="Genomic_DNA"/>
</dbReference>
<dbReference type="PANTHER" id="PTHR11530:SF25">
    <property type="entry name" value="FAD DEPENDENT OXIDOREDUCTASE DOMAIN-CONTAINING PROTEIN"/>
    <property type="match status" value="1"/>
</dbReference>
<dbReference type="Proteomes" id="UP000076532">
    <property type="component" value="Unassembled WGS sequence"/>
</dbReference>
<dbReference type="InterPro" id="IPR023209">
    <property type="entry name" value="DAO"/>
</dbReference>
<dbReference type="PROSITE" id="PS00677">
    <property type="entry name" value="DAO"/>
    <property type="match status" value="1"/>
</dbReference>
<evidence type="ECO:0000256" key="1">
    <source>
        <dbReference type="ARBA" id="ARBA00001974"/>
    </source>
</evidence>
<dbReference type="PANTHER" id="PTHR11530">
    <property type="entry name" value="D-AMINO ACID OXIDASE"/>
    <property type="match status" value="1"/>
</dbReference>
<comment type="cofactor">
    <cofactor evidence="1">
        <name>FAD</name>
        <dbReference type="ChEBI" id="CHEBI:57692"/>
    </cofactor>
</comment>
<evidence type="ECO:0000256" key="6">
    <source>
        <dbReference type="SAM" id="Phobius"/>
    </source>
</evidence>
<keyword evidence="6" id="KW-0812">Transmembrane</keyword>
<dbReference type="STRING" id="436010.A0A166VX00"/>
<keyword evidence="9" id="KW-1185">Reference proteome</keyword>
<dbReference type="Pfam" id="PF01266">
    <property type="entry name" value="DAO"/>
    <property type="match status" value="1"/>
</dbReference>
<evidence type="ECO:0000313" key="8">
    <source>
        <dbReference type="EMBL" id="KZP33144.1"/>
    </source>
</evidence>
<sequence>MTTKLSNPDDYCLTGNRTWTDLVLSKKTDPEYKPRKEVNKRILIVGGGVTALTTAWLLLDHGYKVTVISDHFANGPIVQTGPDKGKYIGSLTNKPAITGQVAGALWEYPPAVCGQHTDEISNEKARSWCQVSRHVFVDLVHLHPNPDEPYGVSVPISNFFFTTPLTSGDMTGQWKKREEIRKLRLPGWEARVDVLTEKHNISQDTDLSLAQDGSEKIQDAYCHEAPIIDTDTYLVWLRRLIEAKGARVEEVPALKGELIEQENALRLEYNAAAILNATGLGALTLGPDLLAQPIRGCLIRVVNTTKPDPANPGSNLFTKVTESLAVSNTDVDKSEDLVFIVPRTSYCPNGDRFDILLLGGSVEALPHITPTVVMKGITVKGTAAGDITLTGKKQRACYCLCHLENPQLGELHGECGFKMDYPSAAEKSANPDAKLTVITPGGVIEKDGKLVTIGGARLCCQKFNPEELKFGLTDLQDTEENRAILNDSTQTSPLVKNMLARCKHFIPGLVHADLAPIPFVQHKRPFRDGQQVRVEADGRRIPSAGLAALVDDLKPGEGQSLVDELKPFIDDWNTRIVAAEKARDALINAGGNTQKHKDDIAAAKTTVTDLIAESNLAPRLGVPVDSARNRALVRCKEELDARKGKPIVRLPAVDPNVPTGEVSRIVHAYGHGGSGFTLSFGSAMVAFALLEHVVDHVTTAKGDPHVMLAV</sequence>
<dbReference type="GO" id="GO:0003884">
    <property type="term" value="F:D-amino-acid oxidase activity"/>
    <property type="evidence" value="ECO:0007669"/>
    <property type="project" value="InterPro"/>
</dbReference>
<evidence type="ECO:0000256" key="3">
    <source>
        <dbReference type="ARBA" id="ARBA00022630"/>
    </source>
</evidence>
<evidence type="ECO:0000256" key="2">
    <source>
        <dbReference type="ARBA" id="ARBA00006730"/>
    </source>
</evidence>
<dbReference type="SUPFAM" id="SSF51971">
    <property type="entry name" value="Nucleotide-binding domain"/>
    <property type="match status" value="1"/>
</dbReference>
<keyword evidence="6" id="KW-0472">Membrane</keyword>
<name>A0A166VX00_9AGAM</name>